<proteinExistence type="predicted"/>
<dbReference type="Pfam" id="PF14385">
    <property type="entry name" value="DUF4416"/>
    <property type="match status" value="1"/>
</dbReference>
<dbReference type="Proteomes" id="UP000886070">
    <property type="component" value="Unassembled WGS sequence"/>
</dbReference>
<dbReference type="AlphaFoldDB" id="A0A7V5LZJ6"/>
<protein>
    <submittedName>
        <fullName evidence="1">DUF4416 family protein</fullName>
    </submittedName>
</protein>
<organism evidence="1">
    <name type="scientific">Aerophobetes bacterium</name>
    <dbReference type="NCBI Taxonomy" id="2030807"/>
    <lineage>
        <taxon>Bacteria</taxon>
        <taxon>Candidatus Aerophobota</taxon>
    </lineage>
</organism>
<gene>
    <name evidence="1" type="ORF">ENL39_04110</name>
</gene>
<reference evidence="1" key="1">
    <citation type="journal article" date="2020" name="mSystems">
        <title>Genome- and Community-Level Interaction Insights into Carbon Utilization and Element Cycling Functions of Hydrothermarchaeota in Hydrothermal Sediment.</title>
        <authorList>
            <person name="Zhou Z."/>
            <person name="Liu Y."/>
            <person name="Xu W."/>
            <person name="Pan J."/>
            <person name="Luo Z.H."/>
            <person name="Li M."/>
        </authorList>
    </citation>
    <scope>NUCLEOTIDE SEQUENCE [LARGE SCALE GENOMIC DNA]</scope>
    <source>
        <strain evidence="1">HyVt-92</strain>
    </source>
</reference>
<sequence>MGKIKYPKPVKLIAGFIFAQEKNFFQAKEELVKKFGEIDFESPLFSFNYTDYYRKEMGNKLWRRFVSFKRLFDPEKIVSVKLFTNEIEQKFSSGKKRKVNIDPGYLTLSKLVLTTTKNFAHRIYLGKGIYAEVTLRYIKGKGFQPWEWTYPDYRSEDYLEVFNSLREKYKKQLEKEEKGEDGKEGV</sequence>
<dbReference type="EMBL" id="DRTT01000113">
    <property type="protein sequence ID" value="HHF98655.1"/>
    <property type="molecule type" value="Genomic_DNA"/>
</dbReference>
<evidence type="ECO:0000313" key="1">
    <source>
        <dbReference type="EMBL" id="HHF98655.1"/>
    </source>
</evidence>
<comment type="caution">
    <text evidence="1">The sequence shown here is derived from an EMBL/GenBank/DDBJ whole genome shotgun (WGS) entry which is preliminary data.</text>
</comment>
<name>A0A7V5LZJ6_UNCAE</name>
<dbReference type="InterPro" id="IPR025529">
    <property type="entry name" value="DUF4416"/>
</dbReference>
<accession>A0A7V5LZJ6</accession>